<reference evidence="3" key="1">
    <citation type="submission" date="2016-10" db="EMBL/GenBank/DDBJ databases">
        <authorList>
            <person name="Varghese N."/>
            <person name="Submissions S."/>
        </authorList>
    </citation>
    <scope>NUCLEOTIDE SEQUENCE [LARGE SCALE GENOMIC DNA]</scope>
    <source>
        <strain evidence="3">DSM 24767</strain>
    </source>
</reference>
<protein>
    <submittedName>
        <fullName evidence="2">Uncharacterized protein</fullName>
    </submittedName>
</protein>
<feature type="compositionally biased region" description="Basic and acidic residues" evidence="1">
    <location>
        <begin position="240"/>
        <end position="250"/>
    </location>
</feature>
<dbReference type="AlphaFoldDB" id="A0A1H1EMU9"/>
<evidence type="ECO:0000256" key="1">
    <source>
        <dbReference type="SAM" id="MobiDB-lite"/>
    </source>
</evidence>
<dbReference type="EMBL" id="FNLC01000002">
    <property type="protein sequence ID" value="SDQ90052.1"/>
    <property type="molecule type" value="Genomic_DNA"/>
</dbReference>
<feature type="compositionally biased region" description="Basic and acidic residues" evidence="1">
    <location>
        <begin position="279"/>
        <end position="312"/>
    </location>
</feature>
<sequence length="368" mass="41837">MRDQQSGSDSTAEMQRTTIDQSQEAMEQLIDLQRNMARMTLSAMKWQETAQKQGMEMTRSMMGSFPGQEFTQSMLENYLQGMQAVMPEMERAIEKGRQAAQPDQSMGGMGQQMRSAPQQMSQMERGQQMGSGSRQMGSQDHSSGERMERMESQDRGRTGREYGATQQYPQTGEWVTQGTYGGESTGQRHQQREEGGGIEQPRARGESRQGEERTQDRSMTRQSQGDSRMAGQERTGSPRHSQEEMERSQHDQQGSRQQDRGRQEQHGQAFGETTGSRGQRSEEQGRRGREERSHEQSSQRIEPTDRRRESGRQRRSIRQGQGAHTESDQGESEREGGEMAQSDMELSSERSEDDIDTESPPDRDQGQE</sequence>
<keyword evidence="3" id="KW-1185">Reference proteome</keyword>
<feature type="region of interest" description="Disordered" evidence="1">
    <location>
        <begin position="1"/>
        <end position="20"/>
    </location>
</feature>
<evidence type="ECO:0000313" key="3">
    <source>
        <dbReference type="Proteomes" id="UP000198848"/>
    </source>
</evidence>
<dbReference type="Proteomes" id="UP000198848">
    <property type="component" value="Unassembled WGS sequence"/>
</dbReference>
<dbReference type="RefSeq" id="WP_090380112.1">
    <property type="nucleotide sequence ID" value="NZ_FNLC01000002.1"/>
</dbReference>
<gene>
    <name evidence="2" type="ORF">SAMN04489842_1636</name>
</gene>
<feature type="compositionally biased region" description="Basic and acidic residues" evidence="1">
    <location>
        <begin position="190"/>
        <end position="219"/>
    </location>
</feature>
<proteinExistence type="predicted"/>
<feature type="compositionally biased region" description="Low complexity" evidence="1">
    <location>
        <begin position="125"/>
        <end position="139"/>
    </location>
</feature>
<feature type="compositionally biased region" description="Basic and acidic residues" evidence="1">
    <location>
        <begin position="142"/>
        <end position="160"/>
    </location>
</feature>
<dbReference type="OrthoDB" id="178099at2157"/>
<feature type="region of interest" description="Disordered" evidence="1">
    <location>
        <begin position="95"/>
        <end position="368"/>
    </location>
</feature>
<feature type="compositionally biased region" description="Polar residues" evidence="1">
    <location>
        <begin position="164"/>
        <end position="178"/>
    </location>
</feature>
<evidence type="ECO:0000313" key="2">
    <source>
        <dbReference type="EMBL" id="SDQ90052.1"/>
    </source>
</evidence>
<feature type="compositionally biased region" description="Polar residues" evidence="1">
    <location>
        <begin position="112"/>
        <end position="124"/>
    </location>
</feature>
<name>A0A1H1EMU9_NATTX</name>
<accession>A0A1H1EMU9</accession>
<feature type="compositionally biased region" description="Basic and acidic residues" evidence="1">
    <location>
        <begin position="325"/>
        <end position="337"/>
    </location>
</feature>
<organism evidence="2 3">
    <name type="scientific">Natronobacterium texcoconense</name>
    <dbReference type="NCBI Taxonomy" id="1095778"/>
    <lineage>
        <taxon>Archaea</taxon>
        <taxon>Methanobacteriati</taxon>
        <taxon>Methanobacteriota</taxon>
        <taxon>Stenosarchaea group</taxon>
        <taxon>Halobacteria</taxon>
        <taxon>Halobacteriales</taxon>
        <taxon>Natrialbaceae</taxon>
        <taxon>Natronobacterium</taxon>
    </lineage>
</organism>